<sequence>MYIWVEQVQETWKRCRHAKPSMDDEVVESAVCCHDERAADALVLRDPGTQNAVVVNQAPKGYTKSLRQAPGQLSKNGAQASFGLEYGMALGKKVEASNVVCLMDLLCLVPVGCSAQLVGFYQRFLSCQVTKSNEGYRIHFGAGDFLRQTFTFKDDEAAIWSGSSSASSASREARVRYVCFYVASAAKFRIAFSKCFQAGLVSTEWQAVERLGEFSFDRCVDASGGTILELRHVIRSPCHADCAVTPVVTWISDEEGVAA</sequence>
<evidence type="ECO:0000313" key="1">
    <source>
        <dbReference type="EMBL" id="CAK8994684.1"/>
    </source>
</evidence>
<evidence type="ECO:0000313" key="2">
    <source>
        <dbReference type="Proteomes" id="UP001642464"/>
    </source>
</evidence>
<organism evidence="1 2">
    <name type="scientific">Durusdinium trenchii</name>
    <dbReference type="NCBI Taxonomy" id="1381693"/>
    <lineage>
        <taxon>Eukaryota</taxon>
        <taxon>Sar</taxon>
        <taxon>Alveolata</taxon>
        <taxon>Dinophyceae</taxon>
        <taxon>Suessiales</taxon>
        <taxon>Symbiodiniaceae</taxon>
        <taxon>Durusdinium</taxon>
    </lineage>
</organism>
<reference evidence="1 2" key="1">
    <citation type="submission" date="2024-02" db="EMBL/GenBank/DDBJ databases">
        <authorList>
            <person name="Chen Y."/>
            <person name="Shah S."/>
            <person name="Dougan E. K."/>
            <person name="Thang M."/>
            <person name="Chan C."/>
        </authorList>
    </citation>
    <scope>NUCLEOTIDE SEQUENCE [LARGE SCALE GENOMIC DNA]</scope>
</reference>
<comment type="caution">
    <text evidence="1">The sequence shown here is derived from an EMBL/GenBank/DDBJ whole genome shotgun (WGS) entry which is preliminary data.</text>
</comment>
<gene>
    <name evidence="1" type="ORF">SCF082_LOCUS4034</name>
</gene>
<proteinExistence type="predicted"/>
<dbReference type="EMBL" id="CAXAMM010002091">
    <property type="protein sequence ID" value="CAK8994684.1"/>
    <property type="molecule type" value="Genomic_DNA"/>
</dbReference>
<dbReference type="Proteomes" id="UP001642464">
    <property type="component" value="Unassembled WGS sequence"/>
</dbReference>
<name>A0ABP0HZW6_9DINO</name>
<protein>
    <submittedName>
        <fullName evidence="1">Copia protein</fullName>
    </submittedName>
</protein>
<accession>A0ABP0HZW6</accession>
<keyword evidence="2" id="KW-1185">Reference proteome</keyword>